<sequence>MSMPSQPSSHWVFGYGSLIWRPGFVFERAERALLRGVHRRLCIYSHLHRGTAERPGLVFGLERGGACVGMAFKIAESDWDEVRDYLRAREQVTMVYVETHRPAKLANGEIVETLTFVADPHHPQYAGRLSLEEQFALVDGAVGEAGSNIEYVINTARHLKEMGIADRQVQALAAMIASKHAPAENQSAAG</sequence>
<dbReference type="EC" id="4.3.2.7" evidence="1"/>
<keyword evidence="2" id="KW-0456">Lyase</keyword>
<organism evidence="3 4">
    <name type="scientific">Pelagibacterium nitratireducens</name>
    <dbReference type="NCBI Taxonomy" id="1046114"/>
    <lineage>
        <taxon>Bacteria</taxon>
        <taxon>Pseudomonadati</taxon>
        <taxon>Pseudomonadota</taxon>
        <taxon>Alphaproteobacteria</taxon>
        <taxon>Hyphomicrobiales</taxon>
        <taxon>Devosiaceae</taxon>
        <taxon>Pelagibacterium</taxon>
    </lineage>
</organism>
<proteinExistence type="predicted"/>
<dbReference type="InterPro" id="IPR013024">
    <property type="entry name" value="GGCT-like"/>
</dbReference>
<dbReference type="Proteomes" id="UP001369958">
    <property type="component" value="Chromosome"/>
</dbReference>
<dbReference type="SUPFAM" id="SSF110857">
    <property type="entry name" value="Gamma-glutamyl cyclotransferase-like"/>
    <property type="match status" value="1"/>
</dbReference>
<dbReference type="InterPro" id="IPR006840">
    <property type="entry name" value="ChaC"/>
</dbReference>
<gene>
    <name evidence="3" type="ORF">V6617_03075</name>
</gene>
<name>A0ABZ2I0X0_9HYPH</name>
<protein>
    <recommendedName>
        <fullName evidence="1">glutathione-specific gamma-glutamylcyclotransferase</fullName>
        <ecNumber evidence="1">4.3.2.7</ecNumber>
    </recommendedName>
</protein>
<dbReference type="InterPro" id="IPR036568">
    <property type="entry name" value="GGCT-like_sf"/>
</dbReference>
<dbReference type="Pfam" id="PF04752">
    <property type="entry name" value="ChaC"/>
    <property type="match status" value="1"/>
</dbReference>
<evidence type="ECO:0000313" key="4">
    <source>
        <dbReference type="Proteomes" id="UP001369958"/>
    </source>
</evidence>
<evidence type="ECO:0000256" key="2">
    <source>
        <dbReference type="ARBA" id="ARBA00023239"/>
    </source>
</evidence>
<dbReference type="CDD" id="cd06661">
    <property type="entry name" value="GGCT_like"/>
    <property type="match status" value="1"/>
</dbReference>
<evidence type="ECO:0000256" key="1">
    <source>
        <dbReference type="ARBA" id="ARBA00012344"/>
    </source>
</evidence>
<dbReference type="Gene3D" id="3.10.490.10">
    <property type="entry name" value="Gamma-glutamyl cyclotransferase-like"/>
    <property type="match status" value="1"/>
</dbReference>
<dbReference type="EMBL" id="CP146275">
    <property type="protein sequence ID" value="WWT33466.1"/>
    <property type="molecule type" value="Genomic_DNA"/>
</dbReference>
<dbReference type="PANTHER" id="PTHR12192">
    <property type="entry name" value="CATION TRANSPORT PROTEIN CHAC-RELATED"/>
    <property type="match status" value="1"/>
</dbReference>
<reference evidence="3 4" key="1">
    <citation type="submission" date="2024-02" db="EMBL/GenBank/DDBJ databases">
        <title>Complete genome sequence of Pelagibacterium nitratireducens ZH15.</title>
        <authorList>
            <person name="Zhao L.H."/>
        </authorList>
    </citation>
    <scope>NUCLEOTIDE SEQUENCE [LARGE SCALE GENOMIC DNA]</scope>
    <source>
        <strain evidence="3 4">ZH15</strain>
    </source>
</reference>
<dbReference type="PANTHER" id="PTHR12192:SF2">
    <property type="entry name" value="GLUTATHIONE-SPECIFIC GAMMA-GLUTAMYLCYCLOTRANSFERASE 2"/>
    <property type="match status" value="1"/>
</dbReference>
<evidence type="ECO:0000313" key="3">
    <source>
        <dbReference type="EMBL" id="WWT33466.1"/>
    </source>
</evidence>
<accession>A0ABZ2I0X0</accession>
<keyword evidence="4" id="KW-1185">Reference proteome</keyword>